<evidence type="ECO:0000256" key="4">
    <source>
        <dbReference type="ARBA" id="ARBA00023274"/>
    </source>
</evidence>
<evidence type="ECO:0000313" key="11">
    <source>
        <dbReference type="Proteomes" id="UP000509510"/>
    </source>
</evidence>
<evidence type="ECO:0000259" key="9">
    <source>
        <dbReference type="SMART" id="SM01287"/>
    </source>
</evidence>
<evidence type="ECO:0000256" key="2">
    <source>
        <dbReference type="ARBA" id="ARBA00010618"/>
    </source>
</evidence>
<dbReference type="CDD" id="cd06089">
    <property type="entry name" value="KOW_RPL26"/>
    <property type="match status" value="1"/>
</dbReference>
<comment type="subunit">
    <text evidence="6">Interacts with histones H3 and H4.</text>
</comment>
<feature type="region of interest" description="Disordered" evidence="7">
    <location>
        <begin position="428"/>
        <end position="463"/>
    </location>
</feature>
<evidence type="ECO:0000256" key="5">
    <source>
        <dbReference type="ARBA" id="ARBA00037550"/>
    </source>
</evidence>
<dbReference type="GO" id="GO:0003723">
    <property type="term" value="F:RNA binding"/>
    <property type="evidence" value="ECO:0007669"/>
    <property type="project" value="InterPro"/>
</dbReference>
<dbReference type="InterPro" id="IPR050454">
    <property type="entry name" value="RTT106/SSRP1_HistChap/FACT"/>
</dbReference>
<dbReference type="SMART" id="SM01287">
    <property type="entry name" value="Rtt106"/>
    <property type="match status" value="1"/>
</dbReference>
<dbReference type="InterPro" id="IPR011993">
    <property type="entry name" value="PH-like_dom_sf"/>
</dbReference>
<comment type="function">
    <text evidence="5">Histones H3 and H4 chaperone involved in the nucleosome formation and heterochromatin silencing. Required for the deposition of H3K56ac-carrying H3-H4 complex onto newly-replicated DNA. Plays a role in the transcriptional regulation of the cell-cycle dependent histone genes by creating a repressive structure at the core histone gene promoter.</text>
</comment>
<dbReference type="OrthoDB" id="75754at2759"/>
<dbReference type="InterPro" id="IPR005824">
    <property type="entry name" value="KOW"/>
</dbReference>
<name>A0A7H8QQL5_TALRU</name>
<dbReference type="CDD" id="cd13304">
    <property type="entry name" value="PH2-like_Rtt106"/>
    <property type="match status" value="1"/>
</dbReference>
<protein>
    <recommendedName>
        <fullName evidence="12">Histone chaperone RTT106/FACT complex subunit SPT16-like middle domain-containing protein</fullName>
    </recommendedName>
</protein>
<accession>A0A7H8QQL5</accession>
<feature type="compositionally biased region" description="Polar residues" evidence="7">
    <location>
        <begin position="428"/>
        <end position="445"/>
    </location>
</feature>
<feature type="compositionally biased region" description="Acidic residues" evidence="7">
    <location>
        <begin position="743"/>
        <end position="752"/>
    </location>
</feature>
<dbReference type="GO" id="GO:0006412">
    <property type="term" value="P:translation"/>
    <property type="evidence" value="ECO:0007669"/>
    <property type="project" value="InterPro"/>
</dbReference>
<keyword evidence="4" id="KW-0687">Ribonucleoprotein</keyword>
<comment type="similarity">
    <text evidence="1">Belongs to the RTT106 family.</text>
</comment>
<sequence>MQNVIRRTTLARNQAVRRVKIQQKQEVREEVKNFLREQSQREKNKHQLARDSRLRRRDDWLRGAIAPKFDSGLQAETYGTAPPFGMALPKIPKHLRRKYVNFAKGDRVAILRGQDKGKIGVIESVDLERESVTLKDHNIADVDMPQWLKDAYNSKNSVSAVAISLSINDIRLVVTLEENGTPYEAIAKYVVGGSPIIKRPNAITPKHTRYIQGENIPIPWPNEDVIPTIEDNDADTLRQEVEHETFVPSMQYAPFESSIIDELRNKYSKYRTRHDPEWVKAKKMEDLKKEYLATRAMLTPQGELKARRLAAREKARKSLMDENGNYKITKDSASFIENYMTKQKSEEEQADITMAFAAINSSTAPNAFSVVDTTTPQPPAPAVNHATIDHAFAGDVSLKKRVYDAISASPQHGELFQDIAQYTSTLQSRLEAQSNNNESRQQPTADQPLAKKRKLENGQTAASVDAKDAPLQFYAQDISFAVPQRKKLTLEITAAGGYLRAKNQQSHNIEFGIALQDIEHAVCLPVPEKAQRQFNFCIIPKNGDSVTTVPDGQPVPDTMVWTVPDGPPKAAFTGNGQRIEGSEHGEALIRRMLDSGLGRTKVIRPDDREFVSATPEAHRKGEKAYHVKAHKGSKDGYLFFLSTGILFGFKKPLLFFSFANIDSTSYTSVLQRTFNLSIATRGDASEETQEFEFSMIDQADFAGIDAYLKRHGLQDASLAEARRAKKYNVNGLKGEEAAAAATADEEGAEGTESELQKAARELEDQEDEEEEDYDPGSEGESEGSGSSSEEEDENGEGGGNDDDDDDDEEDEEDLVKDELGSEAEDVSGDEL</sequence>
<evidence type="ECO:0000259" key="8">
    <source>
        <dbReference type="SMART" id="SM00739"/>
    </source>
</evidence>
<evidence type="ECO:0000256" key="7">
    <source>
        <dbReference type="SAM" id="MobiDB-lite"/>
    </source>
</evidence>
<dbReference type="GO" id="GO:0003735">
    <property type="term" value="F:structural constituent of ribosome"/>
    <property type="evidence" value="ECO:0007669"/>
    <property type="project" value="InterPro"/>
</dbReference>
<feature type="compositionally biased region" description="Acidic residues" evidence="7">
    <location>
        <begin position="788"/>
        <end position="831"/>
    </location>
</feature>
<feature type="compositionally biased region" description="Acidic residues" evidence="7">
    <location>
        <begin position="763"/>
        <end position="781"/>
    </location>
</feature>
<evidence type="ECO:0000256" key="6">
    <source>
        <dbReference type="ARBA" id="ARBA00038654"/>
    </source>
</evidence>
<comment type="similarity">
    <text evidence="2">Belongs to the universal ribosomal protein uL24 family.</text>
</comment>
<dbReference type="AlphaFoldDB" id="A0A7H8QQL5"/>
<gene>
    <name evidence="10" type="ORF">TRUGW13939_03358</name>
</gene>
<feature type="domain" description="KOW" evidence="8">
    <location>
        <begin position="101"/>
        <end position="128"/>
    </location>
</feature>
<dbReference type="Proteomes" id="UP000509510">
    <property type="component" value="Chromosome II"/>
</dbReference>
<evidence type="ECO:0000256" key="3">
    <source>
        <dbReference type="ARBA" id="ARBA00022980"/>
    </source>
</evidence>
<dbReference type="InterPro" id="IPR005825">
    <property type="entry name" value="Ribosomal_uL24_CS"/>
</dbReference>
<dbReference type="GO" id="GO:1990904">
    <property type="term" value="C:ribonucleoprotein complex"/>
    <property type="evidence" value="ECO:0007669"/>
    <property type="project" value="UniProtKB-KW"/>
</dbReference>
<dbReference type="PANTHER" id="PTHR45849">
    <property type="entry name" value="FACT COMPLEX SUBUNIT SSRP1"/>
    <property type="match status" value="1"/>
</dbReference>
<dbReference type="SUPFAM" id="SSF50729">
    <property type="entry name" value="PH domain-like"/>
    <property type="match status" value="1"/>
</dbReference>
<evidence type="ECO:0000313" key="10">
    <source>
        <dbReference type="EMBL" id="QKX56257.1"/>
    </source>
</evidence>
<dbReference type="SMART" id="SM00739">
    <property type="entry name" value="KOW"/>
    <property type="match status" value="1"/>
</dbReference>
<dbReference type="InterPro" id="IPR014722">
    <property type="entry name" value="Rib_uL2_dom2"/>
</dbReference>
<dbReference type="EMBL" id="CP055899">
    <property type="protein sequence ID" value="QKX56257.1"/>
    <property type="molecule type" value="Genomic_DNA"/>
</dbReference>
<dbReference type="GO" id="GO:0005840">
    <property type="term" value="C:ribosome"/>
    <property type="evidence" value="ECO:0007669"/>
    <property type="project" value="UniProtKB-KW"/>
</dbReference>
<evidence type="ECO:0008006" key="12">
    <source>
        <dbReference type="Google" id="ProtNLM"/>
    </source>
</evidence>
<reference evidence="11" key="1">
    <citation type="submission" date="2020-06" db="EMBL/GenBank/DDBJ databases">
        <title>A chromosome-scale genome assembly of Talaromyces rugulosus W13939.</title>
        <authorList>
            <person name="Wang B."/>
            <person name="Guo L."/>
            <person name="Ye K."/>
            <person name="Wang L."/>
        </authorList>
    </citation>
    <scope>NUCLEOTIDE SEQUENCE [LARGE SCALE GENOMIC DNA]</scope>
    <source>
        <strain evidence="11">W13939</strain>
    </source>
</reference>
<dbReference type="PROSITE" id="PS01108">
    <property type="entry name" value="RIBOSOMAL_L24"/>
    <property type="match status" value="1"/>
</dbReference>
<dbReference type="PANTHER" id="PTHR45849:SF3">
    <property type="entry name" value="HISTONE CHAPERONE RTT106"/>
    <property type="match status" value="1"/>
</dbReference>
<dbReference type="GO" id="GO:0042393">
    <property type="term" value="F:histone binding"/>
    <property type="evidence" value="ECO:0007669"/>
    <property type="project" value="TreeGrafter"/>
</dbReference>
<evidence type="ECO:0000256" key="1">
    <source>
        <dbReference type="ARBA" id="ARBA00006159"/>
    </source>
</evidence>
<dbReference type="Gene3D" id="2.30.29.120">
    <property type="match status" value="1"/>
</dbReference>
<dbReference type="InterPro" id="IPR013719">
    <property type="entry name" value="RTT106/SPT16-like_middle_dom"/>
</dbReference>
<dbReference type="InterPro" id="IPR008991">
    <property type="entry name" value="Translation_prot_SH3-like_sf"/>
</dbReference>
<keyword evidence="3" id="KW-0689">Ribosomal protein</keyword>
<dbReference type="Pfam" id="PF08512">
    <property type="entry name" value="Rttp106-like_middle"/>
    <property type="match status" value="1"/>
</dbReference>
<dbReference type="Gene3D" id="2.30.29.30">
    <property type="entry name" value="Pleckstrin-homology domain (PH domain)/Phosphotyrosine-binding domain (PTB)"/>
    <property type="match status" value="1"/>
</dbReference>
<dbReference type="GeneID" id="55990863"/>
<feature type="region of interest" description="Disordered" evidence="7">
    <location>
        <begin position="738"/>
        <end position="831"/>
    </location>
</feature>
<feature type="domain" description="Histone chaperone RTT106/FACT complex subunit SPT16-like middle" evidence="9">
    <location>
        <begin position="624"/>
        <end position="718"/>
    </location>
</feature>
<dbReference type="KEGG" id="trg:TRUGW13939_03358"/>
<dbReference type="GO" id="GO:0031491">
    <property type="term" value="F:nucleosome binding"/>
    <property type="evidence" value="ECO:0007669"/>
    <property type="project" value="TreeGrafter"/>
</dbReference>
<dbReference type="SUPFAM" id="SSF50104">
    <property type="entry name" value="Translation proteins SH3-like domain"/>
    <property type="match status" value="1"/>
</dbReference>
<dbReference type="Gene3D" id="2.30.30.30">
    <property type="match status" value="1"/>
</dbReference>
<keyword evidence="11" id="KW-1185">Reference proteome</keyword>
<organism evidence="10 11">
    <name type="scientific">Talaromyces rugulosus</name>
    <name type="common">Penicillium rugulosum</name>
    <dbReference type="NCBI Taxonomy" id="121627"/>
    <lineage>
        <taxon>Eukaryota</taxon>
        <taxon>Fungi</taxon>
        <taxon>Dikarya</taxon>
        <taxon>Ascomycota</taxon>
        <taxon>Pezizomycotina</taxon>
        <taxon>Eurotiomycetes</taxon>
        <taxon>Eurotiomycetidae</taxon>
        <taxon>Eurotiales</taxon>
        <taxon>Trichocomaceae</taxon>
        <taxon>Talaromyces</taxon>
        <taxon>Talaromyces sect. Islandici</taxon>
    </lineage>
</organism>
<dbReference type="RefSeq" id="XP_035342435.1">
    <property type="nucleotide sequence ID" value="XM_035486542.1"/>
</dbReference>
<dbReference type="InterPro" id="IPR041988">
    <property type="entry name" value="Ribosomal_uL24_KOW"/>
</dbReference>
<dbReference type="Pfam" id="PF22682">
    <property type="entry name" value="Ribosomal_uL24m-like"/>
    <property type="match status" value="1"/>
</dbReference>
<proteinExistence type="inferred from homology"/>